<reference evidence="2 3" key="1">
    <citation type="submission" date="2019-11" db="EMBL/GenBank/DDBJ databases">
        <title>Genome analysis of Rhizobacterium cereale a novel genus and species isolated from maize roots in North Spain.</title>
        <authorList>
            <person name="Menendez E."/>
            <person name="Flores-Felix J.D."/>
            <person name="Ramirez-Bahena M.-H."/>
            <person name="Igual J.M."/>
            <person name="Garcia-Fraile P."/>
            <person name="Peix A."/>
            <person name="Velazquez E."/>
        </authorList>
    </citation>
    <scope>NUCLEOTIDE SEQUENCE [LARGE SCALE GENOMIC DNA]</scope>
    <source>
        <strain evidence="2 3">RZME27</strain>
    </source>
</reference>
<evidence type="ECO:0000313" key="3">
    <source>
        <dbReference type="Proteomes" id="UP000435138"/>
    </source>
</evidence>
<feature type="compositionally biased region" description="Pro residues" evidence="1">
    <location>
        <begin position="91"/>
        <end position="107"/>
    </location>
</feature>
<name>A0A6A8A1Z7_9HYPH</name>
<protein>
    <submittedName>
        <fullName evidence="2">Uncharacterized protein</fullName>
    </submittedName>
</protein>
<accession>A0A6A8A1Z7</accession>
<dbReference type="AlphaFoldDB" id="A0A6A8A1Z7"/>
<sequence length="224" mass="24480">MRDELHDTAHLQDALQANALDALLSELISQQPSISICETSALETQADTAPLADMALADVMPLNDAPMDASADEDALLAVEQPVEMAQADTTPPPIAMEPEALPDPPQEPLPTRVYSIADLMLFERLTGYRLVVQRQLWRSVDKSGNRAIAEDRLFTVLAEETFQIADRNRRNGTSPHADLSPDDLAAAMKPMRGIAAHLGDRGIQAWDRLEIVVLAALDRRKAA</sequence>
<keyword evidence="3" id="KW-1185">Reference proteome</keyword>
<dbReference type="RefSeq" id="WP_153352556.1">
    <property type="nucleotide sequence ID" value="NZ_JAYKOO010000002.1"/>
</dbReference>
<dbReference type="EMBL" id="WIXI01000022">
    <property type="protein sequence ID" value="MQY45052.1"/>
    <property type="molecule type" value="Genomic_DNA"/>
</dbReference>
<comment type="caution">
    <text evidence="2">The sequence shown here is derived from an EMBL/GenBank/DDBJ whole genome shotgun (WGS) entry which is preliminary data.</text>
</comment>
<organism evidence="2 3">
    <name type="scientific">Endobacterium cereale</name>
    <dbReference type="NCBI Taxonomy" id="2663029"/>
    <lineage>
        <taxon>Bacteria</taxon>
        <taxon>Pseudomonadati</taxon>
        <taxon>Pseudomonadota</taxon>
        <taxon>Alphaproteobacteria</taxon>
        <taxon>Hyphomicrobiales</taxon>
        <taxon>Rhizobiaceae</taxon>
        <taxon>Endobacterium</taxon>
    </lineage>
</organism>
<evidence type="ECO:0000256" key="1">
    <source>
        <dbReference type="SAM" id="MobiDB-lite"/>
    </source>
</evidence>
<evidence type="ECO:0000313" key="2">
    <source>
        <dbReference type="EMBL" id="MQY45052.1"/>
    </source>
</evidence>
<dbReference type="Proteomes" id="UP000435138">
    <property type="component" value="Unassembled WGS sequence"/>
</dbReference>
<proteinExistence type="predicted"/>
<gene>
    <name evidence="2" type="ORF">GAO09_03080</name>
</gene>
<feature type="region of interest" description="Disordered" evidence="1">
    <location>
        <begin position="87"/>
        <end position="107"/>
    </location>
</feature>